<dbReference type="PRINTS" id="PR00103">
    <property type="entry name" value="CAMPKINASE"/>
</dbReference>
<dbReference type="InterPro" id="IPR000591">
    <property type="entry name" value="DEP_dom"/>
</dbReference>
<feature type="domain" description="Cyclic nucleotide-binding" evidence="2">
    <location>
        <begin position="9"/>
        <end position="67"/>
    </location>
</feature>
<feature type="domain" description="DEP" evidence="3">
    <location>
        <begin position="200"/>
        <end position="275"/>
    </location>
</feature>
<dbReference type="AlphaFoldDB" id="A0A9Q0BMF6"/>
<dbReference type="InterPro" id="IPR036390">
    <property type="entry name" value="WH_DNA-bd_sf"/>
</dbReference>
<evidence type="ECO:0000259" key="3">
    <source>
        <dbReference type="PROSITE" id="PS50186"/>
    </source>
</evidence>
<dbReference type="SUPFAM" id="SSF51206">
    <property type="entry name" value="cAMP-binding domain-like"/>
    <property type="match status" value="2"/>
</dbReference>
<gene>
    <name evidence="5" type="ORF">M5D96_009972</name>
</gene>
<name>A0A9Q0BMF6_9MUSC</name>
<keyword evidence="1" id="KW-0344">Guanine-nucleotide releasing factor</keyword>
<dbReference type="InterPro" id="IPR036388">
    <property type="entry name" value="WH-like_DNA-bd_sf"/>
</dbReference>
<dbReference type="CDD" id="cd04437">
    <property type="entry name" value="DEP_Epac"/>
    <property type="match status" value="1"/>
</dbReference>
<dbReference type="SUPFAM" id="SSF46785">
    <property type="entry name" value="Winged helix' DNA-binding domain"/>
    <property type="match status" value="1"/>
</dbReference>
<dbReference type="Gene3D" id="1.10.8.1240">
    <property type="match status" value="1"/>
</dbReference>
<protein>
    <recommendedName>
        <fullName evidence="7">Rap guanine nucleotide exchange factor 4</fullName>
    </recommendedName>
</protein>
<comment type="caution">
    <text evidence="5">The sequence shown here is derived from an EMBL/GenBank/DDBJ whole genome shotgun (WGS) entry which is preliminary data.</text>
</comment>
<dbReference type="EMBL" id="JAMKOV010000013">
    <property type="protein sequence ID" value="KAI8037221.1"/>
    <property type="molecule type" value="Genomic_DNA"/>
</dbReference>
<evidence type="ECO:0000259" key="2">
    <source>
        <dbReference type="PROSITE" id="PS50042"/>
    </source>
</evidence>
<feature type="domain" description="Cyclic nucleotide-binding" evidence="2">
    <location>
        <begin position="343"/>
        <end position="444"/>
    </location>
</feature>
<dbReference type="CDD" id="cd00038">
    <property type="entry name" value="CAP_ED"/>
    <property type="match status" value="2"/>
</dbReference>
<dbReference type="SUPFAM" id="SSF48366">
    <property type="entry name" value="Ras GEF"/>
    <property type="match status" value="1"/>
</dbReference>
<dbReference type="PROSITE" id="PS50042">
    <property type="entry name" value="CNMP_BINDING_3"/>
    <property type="match status" value="2"/>
</dbReference>
<dbReference type="SMART" id="SM00049">
    <property type="entry name" value="DEP"/>
    <property type="match status" value="1"/>
</dbReference>
<accession>A0A9Q0BMF6</accession>
<dbReference type="PANTHER" id="PTHR23011">
    <property type="entry name" value="CYCLIC NUCLEOTIDE-BINDING DOMAIN CONTAINING PROTEIN"/>
    <property type="match status" value="1"/>
</dbReference>
<reference evidence="5" key="1">
    <citation type="journal article" date="2023" name="Genome Biol. Evol.">
        <title>Long-read-based Genome Assembly of Drosophila gunungcola Reveals Fewer Chemosensory Genes in Flower-breeding Species.</title>
        <authorList>
            <person name="Negi A."/>
            <person name="Liao B.Y."/>
            <person name="Yeh S.D."/>
        </authorList>
    </citation>
    <scope>NUCLEOTIDE SEQUENCE</scope>
    <source>
        <strain evidence="5">Sukarami</strain>
    </source>
</reference>
<dbReference type="FunFam" id="1.10.10.10:FF:000468">
    <property type="entry name" value="Uncharacterized protein, isoform B"/>
    <property type="match status" value="1"/>
</dbReference>
<evidence type="ECO:0000313" key="6">
    <source>
        <dbReference type="Proteomes" id="UP001059596"/>
    </source>
</evidence>
<dbReference type="InterPro" id="IPR014710">
    <property type="entry name" value="RmlC-like_jellyroll"/>
</dbReference>
<feature type="domain" description="N-terminal Ras-GEF" evidence="4">
    <location>
        <begin position="477"/>
        <end position="531"/>
    </location>
</feature>
<evidence type="ECO:0000259" key="4">
    <source>
        <dbReference type="PROSITE" id="PS50212"/>
    </source>
</evidence>
<dbReference type="Gene3D" id="2.60.120.10">
    <property type="entry name" value="Jelly Rolls"/>
    <property type="match status" value="2"/>
</dbReference>
<dbReference type="Pfam" id="PF00027">
    <property type="entry name" value="cNMP_binding"/>
    <property type="match status" value="1"/>
</dbReference>
<dbReference type="InterPro" id="IPR000595">
    <property type="entry name" value="cNMP-bd_dom"/>
</dbReference>
<dbReference type="PANTHER" id="PTHR23011:SF28">
    <property type="entry name" value="CYCLIC NUCLEOTIDE-BINDING DOMAIN CONTAINING PROTEIN"/>
    <property type="match status" value="1"/>
</dbReference>
<dbReference type="PROSITE" id="PS50212">
    <property type="entry name" value="RASGEF_NTER"/>
    <property type="match status" value="1"/>
</dbReference>
<sequence>MLFRRSCTYNVEQSTRHYAKSAVTLCNLGVGATFGESVLHDLPRDSTVVTKTTCELLRVEQQDFRLIWELASSAGPPRLWPAATWPPASSCSATDVTAAGEGEGQAAATAGATKATAGATSAAVKRRRRLERGLMARPQSTAFEMSNKNKELMNDIFTNCKLKNGLFRDICSAFDVLALTSTPSPAMNRMGWALRTLLVADNSSCLKDRKVSGKLIRKCAPGTELVDWLVNLSPIVHTRAQAAGMWQALVEEGVLAHVNKEQPFKDKCFLYRFRLDEEGGTAAAGVPQAEDLGAANEHIREALSALFQRGPDATLRMILRKPSHERTSEELELVFEELVHIAALSHLSTSIKRELSSIFVFEAHAQAGTILFNQGDEGRSWYILLKGSVDVVIHGKGTVATLKTGDDFGKLALINDAPRAATIVLKENNCHLLRVDKEHFNRILRDVEANTLRLQEHGKDVLVLERVAKQRGQHSAFKYTVMSGTPAKMLEHLLETRLGQSVGGMDPFLDDFLLTHIVFMPVVQLVDELAN</sequence>
<dbReference type="GO" id="GO:0005085">
    <property type="term" value="F:guanyl-nucleotide exchange factor activity"/>
    <property type="evidence" value="ECO:0007669"/>
    <property type="project" value="UniProtKB-KW"/>
</dbReference>
<keyword evidence="6" id="KW-1185">Reference proteome</keyword>
<dbReference type="InterPro" id="IPR023578">
    <property type="entry name" value="Ras_GEF_dom_sf"/>
</dbReference>
<evidence type="ECO:0000313" key="5">
    <source>
        <dbReference type="EMBL" id="KAI8037221.1"/>
    </source>
</evidence>
<proteinExistence type="predicted"/>
<dbReference type="InterPro" id="IPR018490">
    <property type="entry name" value="cNMP-bd_dom_sf"/>
</dbReference>
<dbReference type="Gene3D" id="1.20.870.10">
    <property type="entry name" value="Son of sevenless (SoS) protein Chain: S domain 1"/>
    <property type="match status" value="1"/>
</dbReference>
<dbReference type="Gene3D" id="1.10.10.10">
    <property type="entry name" value="Winged helix-like DNA-binding domain superfamily/Winged helix DNA-binding domain"/>
    <property type="match status" value="1"/>
</dbReference>
<evidence type="ECO:0000256" key="1">
    <source>
        <dbReference type="PROSITE-ProRule" id="PRU00135"/>
    </source>
</evidence>
<dbReference type="GO" id="GO:0035556">
    <property type="term" value="P:intracellular signal transduction"/>
    <property type="evidence" value="ECO:0007669"/>
    <property type="project" value="InterPro"/>
</dbReference>
<organism evidence="5 6">
    <name type="scientific">Drosophila gunungcola</name>
    <name type="common">fruit fly</name>
    <dbReference type="NCBI Taxonomy" id="103775"/>
    <lineage>
        <taxon>Eukaryota</taxon>
        <taxon>Metazoa</taxon>
        <taxon>Ecdysozoa</taxon>
        <taxon>Arthropoda</taxon>
        <taxon>Hexapoda</taxon>
        <taxon>Insecta</taxon>
        <taxon>Pterygota</taxon>
        <taxon>Neoptera</taxon>
        <taxon>Endopterygota</taxon>
        <taxon>Diptera</taxon>
        <taxon>Brachycera</taxon>
        <taxon>Muscomorpha</taxon>
        <taxon>Ephydroidea</taxon>
        <taxon>Drosophilidae</taxon>
        <taxon>Drosophila</taxon>
        <taxon>Sophophora</taxon>
    </lineage>
</organism>
<dbReference type="Proteomes" id="UP001059596">
    <property type="component" value="Unassembled WGS sequence"/>
</dbReference>
<evidence type="ECO:0008006" key="7">
    <source>
        <dbReference type="Google" id="ProtNLM"/>
    </source>
</evidence>
<dbReference type="PROSITE" id="PS50186">
    <property type="entry name" value="DEP"/>
    <property type="match status" value="1"/>
</dbReference>
<dbReference type="InterPro" id="IPR000651">
    <property type="entry name" value="Ras-like_Gua-exchang_fac_N"/>
</dbReference>
<dbReference type="SMART" id="SM00100">
    <property type="entry name" value="cNMP"/>
    <property type="match status" value="1"/>
</dbReference>
<dbReference type="Pfam" id="PF00610">
    <property type="entry name" value="DEP"/>
    <property type="match status" value="1"/>
</dbReference>